<evidence type="ECO:0000313" key="2">
    <source>
        <dbReference type="EMBL" id="QHU14131.1"/>
    </source>
</evidence>
<dbReference type="InterPro" id="IPR011009">
    <property type="entry name" value="Kinase-like_dom_sf"/>
</dbReference>
<sequence>MYDASEIGLDWQGSLQTLSEVPSKSCSYLSIDGKIKTHTGKARCRLTIEDTLVDGTFGKLNWAKRSVGTEDDSQDVLVKKPVEQIQGMQEAIIQWMCYNSLKKYKLSQHCPKVYDLFTYKNNYWFTMEPVYSAPIFEVYLQSLPYWKQSHPSNGIAILKILAQIAMCCSILESDIGFNHRDLKPDNILIKHTDIKSHSVILGDLQISVSPSPTAVLVDFGFACLGPGTRPWIESGGQILSPLDSCPKVGRDLFIIFVFLLWREDVRASLTPEHLQFFKESLHLTKDRWSKMMSMTRNPKEWIYMLITDKEFHCPALDSQVWLSTCSTAFPEVVSIKVQLSSKIVVKS</sequence>
<organism evidence="2">
    <name type="scientific">viral metagenome</name>
    <dbReference type="NCBI Taxonomy" id="1070528"/>
    <lineage>
        <taxon>unclassified sequences</taxon>
        <taxon>metagenomes</taxon>
        <taxon>organismal metagenomes</taxon>
    </lineage>
</organism>
<dbReference type="Pfam" id="PF07714">
    <property type="entry name" value="PK_Tyr_Ser-Thr"/>
    <property type="match status" value="1"/>
</dbReference>
<evidence type="ECO:0000259" key="1">
    <source>
        <dbReference type="PROSITE" id="PS50011"/>
    </source>
</evidence>
<dbReference type="InterPro" id="IPR008271">
    <property type="entry name" value="Ser/Thr_kinase_AS"/>
</dbReference>
<dbReference type="EMBL" id="MN740831">
    <property type="protein sequence ID" value="QHU14131.1"/>
    <property type="molecule type" value="Genomic_DNA"/>
</dbReference>
<protein>
    <recommendedName>
        <fullName evidence="1">Protein kinase domain-containing protein</fullName>
    </recommendedName>
</protein>
<dbReference type="GO" id="GO:0005524">
    <property type="term" value="F:ATP binding"/>
    <property type="evidence" value="ECO:0007669"/>
    <property type="project" value="InterPro"/>
</dbReference>
<name>A0A6C0KAE2_9ZZZZ</name>
<dbReference type="SUPFAM" id="SSF56112">
    <property type="entry name" value="Protein kinase-like (PK-like)"/>
    <property type="match status" value="1"/>
</dbReference>
<dbReference type="SMART" id="SM00220">
    <property type="entry name" value="S_TKc"/>
    <property type="match status" value="1"/>
</dbReference>
<reference evidence="2" key="1">
    <citation type="journal article" date="2020" name="Nature">
        <title>Giant virus diversity and host interactions through global metagenomics.</title>
        <authorList>
            <person name="Schulz F."/>
            <person name="Roux S."/>
            <person name="Paez-Espino D."/>
            <person name="Jungbluth S."/>
            <person name="Walsh D.A."/>
            <person name="Denef V.J."/>
            <person name="McMahon K.D."/>
            <person name="Konstantinidis K.T."/>
            <person name="Eloe-Fadrosh E.A."/>
            <person name="Kyrpides N.C."/>
            <person name="Woyke T."/>
        </authorList>
    </citation>
    <scope>NUCLEOTIDE SEQUENCE</scope>
    <source>
        <strain evidence="2">GVMAG-S-1101182-85</strain>
    </source>
</reference>
<dbReference type="InterPro" id="IPR000719">
    <property type="entry name" value="Prot_kinase_dom"/>
</dbReference>
<dbReference type="PROSITE" id="PS50011">
    <property type="entry name" value="PROTEIN_KINASE_DOM"/>
    <property type="match status" value="1"/>
</dbReference>
<dbReference type="InterPro" id="IPR001245">
    <property type="entry name" value="Ser-Thr/Tyr_kinase_cat_dom"/>
</dbReference>
<dbReference type="AlphaFoldDB" id="A0A6C0KAE2"/>
<accession>A0A6C0KAE2</accession>
<feature type="domain" description="Protein kinase" evidence="1">
    <location>
        <begin position="46"/>
        <end position="347"/>
    </location>
</feature>
<dbReference type="Gene3D" id="1.10.510.10">
    <property type="entry name" value="Transferase(Phosphotransferase) domain 1"/>
    <property type="match status" value="1"/>
</dbReference>
<dbReference type="PROSITE" id="PS00108">
    <property type="entry name" value="PROTEIN_KINASE_ST"/>
    <property type="match status" value="1"/>
</dbReference>
<dbReference type="GO" id="GO:0004672">
    <property type="term" value="F:protein kinase activity"/>
    <property type="evidence" value="ECO:0007669"/>
    <property type="project" value="InterPro"/>
</dbReference>
<proteinExistence type="predicted"/>